<reference evidence="8" key="2">
    <citation type="journal article" date="1996" name="J. Mol. Biol.">
        <title>Secondary structure model for the first three domains of Q beta RNA. Control of A-protein synthesis.</title>
        <authorList>
            <person name="Beekwilder J."/>
            <person name="Nieuwenhuizen R."/>
            <person name="Poot R."/>
            <person name="van Duin J."/>
        </authorList>
    </citation>
    <scope>NUCLEOTIDE SEQUENCE</scope>
</reference>
<evidence type="ECO:0000256" key="6">
    <source>
        <dbReference type="ARBA" id="ARBA00023296"/>
    </source>
</evidence>
<evidence type="ECO:0000256" key="3">
    <source>
        <dbReference type="ARBA" id="ARBA00022804"/>
    </source>
</evidence>
<dbReference type="EMBL" id="AF052431">
    <property type="protein sequence ID" value="AAC06249.1"/>
    <property type="molecule type" value="Genomic_RNA"/>
</dbReference>
<reference evidence="8" key="3">
    <citation type="submission" date="1998-03" db="EMBL/GenBank/DDBJ databases">
        <authorList>
            <person name="Beekwilder J."/>
            <person name="Nieuwenhuizen R."/>
            <person name="Poot R."/>
            <person name="van Duin J."/>
        </authorList>
    </citation>
    <scope>NUCLEOTIDE SEQUENCE</scope>
</reference>
<evidence type="ECO:0000313" key="8">
    <source>
        <dbReference type="EMBL" id="AAC06249.1"/>
    </source>
</evidence>
<evidence type="ECO:0000256" key="5">
    <source>
        <dbReference type="ARBA" id="ARBA00023104"/>
    </source>
</evidence>
<sequence>MPRLPRGLRFGANMEVLNDFQELWYPESRVDSDTIFPLYTFKGNMGGSFFDTYGTNNIVRQVRRTPHRATVPIASSGLRPCTSVWYDPSSLLFRIPEMRAVWDNGMGDTGDIVYNDFLFNTPAPKEFDFSNSLAPRYSNAFSAFNAKYGVIIGEGRETLKYFALLLRRLHKAVRAVRHGDLRGLRRILDSYHKGHWKPATAGNLWLEFRYGLVPLFHDIKDVMNDWTRINDKIQKYRRFSVGHGEDFKLSIDGLYPGLTHFRLSGEITVQRRHRWGIVYANREGYATFDNGSIRPVSDWKELANAFINPGEVAWELTPYSFVVDWFINVGDIIEQQKQLYQNIDIVDGYQRRDIRMRSVTLKGVRNGIPVRVTGSVELVDSFYNRSHTTRIPQATLELDTSFSSIKHVLDSISLITQRIKR</sequence>
<dbReference type="Pfam" id="PF03863">
    <property type="entry name" value="Phage_mat-A"/>
    <property type="match status" value="1"/>
</dbReference>
<evidence type="ECO:0000256" key="7">
    <source>
        <dbReference type="ARBA" id="ARBA00035110"/>
    </source>
</evidence>
<accession>O64302</accession>
<keyword evidence="5" id="KW-1175">Viral attachment to host cell pilus</keyword>
<dbReference type="GO" id="GO:0039666">
    <property type="term" value="P:virion attachment to host cell pilus"/>
    <property type="evidence" value="ECO:0007669"/>
    <property type="project" value="UniProtKB-KW"/>
</dbReference>
<dbReference type="SMR" id="O64302"/>
<protein>
    <submittedName>
        <fullName evidence="8">A-protein</fullName>
    </submittedName>
</protein>
<proteinExistence type="inferred from homology"/>
<comment type="similarity">
    <text evidence="7">Belongs to the Leviviricetes maturation protein family.</text>
</comment>
<evidence type="ECO:0000256" key="2">
    <source>
        <dbReference type="ARBA" id="ARBA00022581"/>
    </source>
</evidence>
<name>O64302_BPQBE</name>
<keyword evidence="3" id="KW-1161">Viral attachment to host cell</keyword>
<evidence type="ECO:0000256" key="4">
    <source>
        <dbReference type="ARBA" id="ARBA00022844"/>
    </source>
</evidence>
<evidence type="ECO:0000256" key="1">
    <source>
        <dbReference type="ARBA" id="ARBA00004328"/>
    </source>
</evidence>
<keyword evidence="2" id="KW-0945">Host-virus interaction</keyword>
<dbReference type="InterPro" id="IPR005563">
    <property type="entry name" value="A_protein"/>
</dbReference>
<dbReference type="GO" id="GO:0044423">
    <property type="term" value="C:virion component"/>
    <property type="evidence" value="ECO:0007669"/>
    <property type="project" value="UniProtKB-KW"/>
</dbReference>
<organism evidence="8">
    <name type="scientific">Enterobacteria phage M11</name>
    <dbReference type="NCBI Taxonomy" id="74336"/>
    <lineage>
        <taxon>Viruses</taxon>
        <taxon>Riboviria</taxon>
        <taxon>Orthornavirae</taxon>
        <taxon>Lenarviricota</taxon>
        <taxon>Leviviricetes</taxon>
        <taxon>Norzivirales</taxon>
        <taxon>Fiersviridae</taxon>
        <taxon>Qubevirus</taxon>
        <taxon>Escherichia virus Qbeta</taxon>
    </lineage>
</organism>
<comment type="subcellular location">
    <subcellularLocation>
        <location evidence="1">Virion</location>
    </subcellularLocation>
</comment>
<keyword evidence="4" id="KW-0946">Virion</keyword>
<keyword evidence="6" id="KW-1160">Virus entry into host cell</keyword>
<reference evidence="8" key="1">
    <citation type="journal article" date="1995" name="J. Mol. Biol.">
        <title>Secondary structure model for the last two domains of single-stranded RNA phage Q beta.</title>
        <authorList>
            <person name="Beekwilder M.J."/>
            <person name="Nieuwenhuizen R."/>
            <person name="van Duin J."/>
        </authorList>
    </citation>
    <scope>NUCLEOTIDE SEQUENCE</scope>
</reference>